<proteinExistence type="predicted"/>
<organism evidence="2 3">
    <name type="scientific">Nezara viridula</name>
    <name type="common">Southern green stink bug</name>
    <name type="synonym">Cimex viridulus</name>
    <dbReference type="NCBI Taxonomy" id="85310"/>
    <lineage>
        <taxon>Eukaryota</taxon>
        <taxon>Metazoa</taxon>
        <taxon>Ecdysozoa</taxon>
        <taxon>Arthropoda</taxon>
        <taxon>Hexapoda</taxon>
        <taxon>Insecta</taxon>
        <taxon>Pterygota</taxon>
        <taxon>Neoptera</taxon>
        <taxon>Paraneoptera</taxon>
        <taxon>Hemiptera</taxon>
        <taxon>Heteroptera</taxon>
        <taxon>Panheteroptera</taxon>
        <taxon>Pentatomomorpha</taxon>
        <taxon>Pentatomoidea</taxon>
        <taxon>Pentatomidae</taxon>
        <taxon>Pentatominae</taxon>
        <taxon>Nezara</taxon>
    </lineage>
</organism>
<gene>
    <name evidence="2" type="ORF">NEZAVI_LOCUS12518</name>
</gene>
<dbReference type="PANTHER" id="PTHR12771:SF51">
    <property type="entry name" value="LD01482P"/>
    <property type="match status" value="1"/>
</dbReference>
<accession>A0A9P0MT40</accession>
<dbReference type="PROSITE" id="PS51335">
    <property type="entry name" value="ELMO"/>
    <property type="match status" value="1"/>
</dbReference>
<dbReference type="Pfam" id="PF04727">
    <property type="entry name" value="ELMO_CED12"/>
    <property type="match status" value="1"/>
</dbReference>
<evidence type="ECO:0000259" key="1">
    <source>
        <dbReference type="PROSITE" id="PS51335"/>
    </source>
</evidence>
<dbReference type="GO" id="GO:0005096">
    <property type="term" value="F:GTPase activator activity"/>
    <property type="evidence" value="ECO:0007669"/>
    <property type="project" value="TreeGrafter"/>
</dbReference>
<dbReference type="InterPro" id="IPR006816">
    <property type="entry name" value="ELMO_dom"/>
</dbReference>
<dbReference type="EMBL" id="OV725081">
    <property type="protein sequence ID" value="CAH1404034.1"/>
    <property type="molecule type" value="Genomic_DNA"/>
</dbReference>
<dbReference type="AlphaFoldDB" id="A0A9P0MT40"/>
<evidence type="ECO:0000313" key="3">
    <source>
        <dbReference type="Proteomes" id="UP001152798"/>
    </source>
</evidence>
<dbReference type="OrthoDB" id="67155at2759"/>
<keyword evidence="3" id="KW-1185">Reference proteome</keyword>
<sequence length="315" mass="37084">MMFNFGSIYFYFYLRVRALVKWFLRKTTNLCELQRICYGKPVGFVRTDSVEYSLLYSQIPEIQLMIKTLNGIAERRRFSGRNQKIVLEQSVKTILIVKQVKPNIHKQFIVSLTRCFEHIWGYKQLVHEVESLRLTTFDSSNEDHEDKLQRLWQALMPDIPLETRITKQWQDIGFQGDDPKTDFRGMGMLGLENLLYFAEEYTNAARHVHLHSIHPKYGYAFAIVGINLTSMVYNLLKDGSAKTHIYNACKSLPSIRAFHQLYSCLFYEFDKFWIESKPKDVMEFSNIRNQFETNIRDALTNPSTVFHINFVVDTI</sequence>
<dbReference type="Proteomes" id="UP001152798">
    <property type="component" value="Chromosome 5"/>
</dbReference>
<evidence type="ECO:0000313" key="2">
    <source>
        <dbReference type="EMBL" id="CAH1404034.1"/>
    </source>
</evidence>
<feature type="domain" description="ELMO" evidence="1">
    <location>
        <begin position="143"/>
        <end position="299"/>
    </location>
</feature>
<reference evidence="2" key="1">
    <citation type="submission" date="2022-01" db="EMBL/GenBank/DDBJ databases">
        <authorList>
            <person name="King R."/>
        </authorList>
    </citation>
    <scope>NUCLEOTIDE SEQUENCE</scope>
</reference>
<dbReference type="InterPro" id="IPR050868">
    <property type="entry name" value="ELMO_domain-containing"/>
</dbReference>
<name>A0A9P0MT40_NEZVI</name>
<dbReference type="PANTHER" id="PTHR12771">
    <property type="entry name" value="ENGULFMENT AND CELL MOTILITY"/>
    <property type="match status" value="1"/>
</dbReference>
<protein>
    <recommendedName>
        <fullName evidence="1">ELMO domain-containing protein</fullName>
    </recommendedName>
</protein>